<keyword evidence="5" id="KW-0121">Carboxypeptidase</keyword>
<dbReference type="RefSeq" id="WP_093452934.1">
    <property type="nucleotide sequence ID" value="NZ_FNZG01000003.1"/>
</dbReference>
<dbReference type="GO" id="GO:0006508">
    <property type="term" value="P:proteolysis"/>
    <property type="evidence" value="ECO:0007669"/>
    <property type="project" value="UniProtKB-KW"/>
</dbReference>
<keyword evidence="13" id="KW-0961">Cell wall biogenesis/degradation</keyword>
<comment type="subcellular location">
    <subcellularLocation>
        <location evidence="2">Cell membrane</location>
    </subcellularLocation>
    <subcellularLocation>
        <location evidence="1">Membrane</location>
        <topology evidence="1">Single-pass membrane protein</topology>
    </subcellularLocation>
</comment>
<dbReference type="STRING" id="517719.SAMN05421762_1139"/>
<evidence type="ECO:0000256" key="5">
    <source>
        <dbReference type="ARBA" id="ARBA00022645"/>
    </source>
</evidence>
<evidence type="ECO:0000259" key="16">
    <source>
        <dbReference type="Pfam" id="PF03717"/>
    </source>
</evidence>
<dbReference type="GO" id="GO:0009252">
    <property type="term" value="P:peptidoglycan biosynthetic process"/>
    <property type="evidence" value="ECO:0007669"/>
    <property type="project" value="UniProtKB-KW"/>
</dbReference>
<dbReference type="InterPro" id="IPR050515">
    <property type="entry name" value="Beta-lactam/transpept"/>
</dbReference>
<keyword evidence="11 14" id="KW-1133">Transmembrane helix</keyword>
<dbReference type="AlphaFoldDB" id="A0A1I1JXI2"/>
<evidence type="ECO:0000259" key="15">
    <source>
        <dbReference type="Pfam" id="PF00905"/>
    </source>
</evidence>
<evidence type="ECO:0000256" key="9">
    <source>
        <dbReference type="ARBA" id="ARBA00022960"/>
    </source>
</evidence>
<evidence type="ECO:0000256" key="7">
    <source>
        <dbReference type="ARBA" id="ARBA00022692"/>
    </source>
</evidence>
<evidence type="ECO:0000256" key="4">
    <source>
        <dbReference type="ARBA" id="ARBA00022519"/>
    </source>
</evidence>
<dbReference type="GO" id="GO:0008360">
    <property type="term" value="P:regulation of cell shape"/>
    <property type="evidence" value="ECO:0007669"/>
    <property type="project" value="UniProtKB-KW"/>
</dbReference>
<accession>A0A1I1JXI2</accession>
<dbReference type="Pfam" id="PF03717">
    <property type="entry name" value="PBP_dimer"/>
    <property type="match status" value="1"/>
</dbReference>
<dbReference type="GO" id="GO:0008658">
    <property type="term" value="F:penicillin binding"/>
    <property type="evidence" value="ECO:0007669"/>
    <property type="project" value="InterPro"/>
</dbReference>
<dbReference type="GO" id="GO:0009002">
    <property type="term" value="F:serine-type D-Ala-D-Ala carboxypeptidase activity"/>
    <property type="evidence" value="ECO:0007669"/>
    <property type="project" value="InterPro"/>
</dbReference>
<evidence type="ECO:0000256" key="14">
    <source>
        <dbReference type="SAM" id="Phobius"/>
    </source>
</evidence>
<keyword evidence="4" id="KW-0997">Cell inner membrane</keyword>
<dbReference type="Gene3D" id="3.30.1390.30">
    <property type="entry name" value="Penicillin-binding protein 2a, domain 3"/>
    <property type="match status" value="1"/>
</dbReference>
<keyword evidence="9" id="KW-0133">Cell shape</keyword>
<keyword evidence="7 14" id="KW-0812">Transmembrane</keyword>
<evidence type="ECO:0000313" key="17">
    <source>
        <dbReference type="EMBL" id="SFC50483.1"/>
    </source>
</evidence>
<dbReference type="SUPFAM" id="SSF56519">
    <property type="entry name" value="Penicillin binding protein dimerisation domain"/>
    <property type="match status" value="1"/>
</dbReference>
<dbReference type="Gene3D" id="3.40.710.10">
    <property type="entry name" value="DD-peptidase/beta-lactamase superfamily"/>
    <property type="match status" value="1"/>
</dbReference>
<evidence type="ECO:0000256" key="2">
    <source>
        <dbReference type="ARBA" id="ARBA00004236"/>
    </source>
</evidence>
<dbReference type="InterPro" id="IPR012338">
    <property type="entry name" value="Beta-lactam/transpept-like"/>
</dbReference>
<evidence type="ECO:0000256" key="13">
    <source>
        <dbReference type="ARBA" id="ARBA00023316"/>
    </source>
</evidence>
<evidence type="ECO:0000256" key="6">
    <source>
        <dbReference type="ARBA" id="ARBA00022670"/>
    </source>
</evidence>
<evidence type="ECO:0000256" key="3">
    <source>
        <dbReference type="ARBA" id="ARBA00022475"/>
    </source>
</evidence>
<keyword evidence="3" id="KW-1003">Cell membrane</keyword>
<organism evidence="17 18">
    <name type="scientific">Pseudooceanicola nitratireducens</name>
    <dbReference type="NCBI Taxonomy" id="517719"/>
    <lineage>
        <taxon>Bacteria</taxon>
        <taxon>Pseudomonadati</taxon>
        <taxon>Pseudomonadota</taxon>
        <taxon>Alphaproteobacteria</taxon>
        <taxon>Rhodobacterales</taxon>
        <taxon>Paracoccaceae</taxon>
        <taxon>Pseudooceanicola</taxon>
    </lineage>
</organism>
<keyword evidence="8" id="KW-0378">Hydrolase</keyword>
<evidence type="ECO:0000313" key="18">
    <source>
        <dbReference type="Proteomes" id="UP000231644"/>
    </source>
</evidence>
<dbReference type="Proteomes" id="UP000231644">
    <property type="component" value="Unassembled WGS sequence"/>
</dbReference>
<dbReference type="InterPro" id="IPR005311">
    <property type="entry name" value="PBP_dimer"/>
</dbReference>
<dbReference type="GO" id="GO:0016740">
    <property type="term" value="F:transferase activity"/>
    <property type="evidence" value="ECO:0007669"/>
    <property type="project" value="UniProtKB-KW"/>
</dbReference>
<evidence type="ECO:0000256" key="11">
    <source>
        <dbReference type="ARBA" id="ARBA00022989"/>
    </source>
</evidence>
<dbReference type="PANTHER" id="PTHR30627:SF2">
    <property type="entry name" value="PEPTIDOGLYCAN D,D-TRANSPEPTIDASE MRDA"/>
    <property type="match status" value="1"/>
</dbReference>
<sequence>MKRPGKDTAAGFRKMSRRALIVGGAQAGFMGLLALRMRYMQVEEADKFRLLAEENRINIRLIPPARGEIFDRNGVPIAVNDPSYRITLTREDAGDVDAVLARLQAVVSLDDEELERARAELKRTQPFFPVTVADQVDWTDVTRIAVNTPALPGVTPEVGLTRTYPRGSDFAHVIGYVGPVSDYDLSKMEAPDQLLLIPRFQIGKVGVESKLEDDLRGKAGARRVEVNHIGREMRELDRREGQQGRDLQLTIDADLQNYLQARLDGESAAAVVMDVRNGDLLAIGSAPSFDPNLFVRGISVADYRALTDNKYRPLAAKAVQGIYPPGSTFKMVVALAALDAGLVGPEDTYYCPGHLEVSGRRFHCWKGAGHGHVNLEGSLRESCDVYYYELALELGIEKITAMSNRLGLGERMDIPMSAVAAGLTPTKAWKREARGQEWVIGDTVNSSIGQGYVLASPLQLAVMTARIASGTAVTPRLIKKINGIEQPSGEGPPLGLNENHLRQVRKSMYSVSNNRRGTAYGSRIIAEGFRMAGKTGTSQVRNITAKERAAGVRSNADLPWERRDHALFVDFAPYEDPRIAVAVVIEHGGGGSSAAAPVARDITLQALYGGEPPLDAYPTKDRNRIRELQNRLRDYNPSTGKDSKSRA</sequence>
<protein>
    <submittedName>
        <fullName evidence="17">Peptidoglycan glycosyltransferase</fullName>
    </submittedName>
</protein>
<dbReference type="InterPro" id="IPR036138">
    <property type="entry name" value="PBP_dimer_sf"/>
</dbReference>
<dbReference type="GO" id="GO:0071555">
    <property type="term" value="P:cell wall organization"/>
    <property type="evidence" value="ECO:0007669"/>
    <property type="project" value="UniProtKB-KW"/>
</dbReference>
<dbReference type="PANTHER" id="PTHR30627">
    <property type="entry name" value="PEPTIDOGLYCAN D,D-TRANSPEPTIDASE"/>
    <property type="match status" value="1"/>
</dbReference>
<dbReference type="Pfam" id="PF00905">
    <property type="entry name" value="Transpeptidase"/>
    <property type="match status" value="1"/>
</dbReference>
<name>A0A1I1JXI2_9RHOB</name>
<evidence type="ECO:0000256" key="12">
    <source>
        <dbReference type="ARBA" id="ARBA00023136"/>
    </source>
</evidence>
<gene>
    <name evidence="17" type="ORF">SAMN05421762_1139</name>
</gene>
<keyword evidence="18" id="KW-1185">Reference proteome</keyword>
<feature type="domain" description="Penicillin-binding protein dimerisation" evidence="16">
    <location>
        <begin position="62"/>
        <end position="236"/>
    </location>
</feature>
<evidence type="ECO:0000256" key="8">
    <source>
        <dbReference type="ARBA" id="ARBA00022801"/>
    </source>
</evidence>
<keyword evidence="10" id="KW-0573">Peptidoglycan synthesis</keyword>
<reference evidence="17 18" key="1">
    <citation type="submission" date="2016-10" db="EMBL/GenBank/DDBJ databases">
        <authorList>
            <person name="de Groot N.N."/>
        </authorList>
    </citation>
    <scope>NUCLEOTIDE SEQUENCE [LARGE SCALE GENOMIC DNA]</scope>
    <source>
        <strain evidence="17 18">DSM 29619</strain>
    </source>
</reference>
<dbReference type="OrthoDB" id="9766847at2"/>
<evidence type="ECO:0000256" key="10">
    <source>
        <dbReference type="ARBA" id="ARBA00022984"/>
    </source>
</evidence>
<dbReference type="NCBIfam" id="TIGR03423">
    <property type="entry name" value="pbp2_mrdA"/>
    <property type="match status" value="1"/>
</dbReference>
<dbReference type="SUPFAM" id="SSF56601">
    <property type="entry name" value="beta-lactamase/transpeptidase-like"/>
    <property type="match status" value="1"/>
</dbReference>
<keyword evidence="6" id="KW-0645">Protease</keyword>
<keyword evidence="17" id="KW-0808">Transferase</keyword>
<dbReference type="EMBL" id="FOLX01000001">
    <property type="protein sequence ID" value="SFC50483.1"/>
    <property type="molecule type" value="Genomic_DNA"/>
</dbReference>
<feature type="domain" description="Penicillin-binding protein transpeptidase" evidence="15">
    <location>
        <begin position="269"/>
        <end position="602"/>
    </location>
</feature>
<keyword evidence="12 14" id="KW-0472">Membrane</keyword>
<dbReference type="Gene3D" id="3.90.1310.10">
    <property type="entry name" value="Penicillin-binding protein 2a (Domain 2)"/>
    <property type="match status" value="1"/>
</dbReference>
<dbReference type="InterPro" id="IPR001460">
    <property type="entry name" value="PCN-bd_Tpept"/>
</dbReference>
<dbReference type="GO" id="GO:0071972">
    <property type="term" value="F:peptidoglycan L,D-transpeptidase activity"/>
    <property type="evidence" value="ECO:0007669"/>
    <property type="project" value="TreeGrafter"/>
</dbReference>
<evidence type="ECO:0000256" key="1">
    <source>
        <dbReference type="ARBA" id="ARBA00004167"/>
    </source>
</evidence>
<proteinExistence type="predicted"/>
<feature type="transmembrane region" description="Helical" evidence="14">
    <location>
        <begin position="20"/>
        <end position="39"/>
    </location>
</feature>
<dbReference type="InterPro" id="IPR017790">
    <property type="entry name" value="Penicillin-binding_protein_2"/>
</dbReference>
<dbReference type="GO" id="GO:0005886">
    <property type="term" value="C:plasma membrane"/>
    <property type="evidence" value="ECO:0007669"/>
    <property type="project" value="UniProtKB-SubCell"/>
</dbReference>